<comment type="caution">
    <text evidence="1">The sequence shown here is derived from an EMBL/GenBank/DDBJ whole genome shotgun (WGS) entry which is preliminary data.</text>
</comment>
<protein>
    <submittedName>
        <fullName evidence="1">Uncharacterized protein</fullName>
    </submittedName>
</protein>
<dbReference type="Proteomes" id="UP000245845">
    <property type="component" value="Unassembled WGS sequence"/>
</dbReference>
<evidence type="ECO:0000313" key="2">
    <source>
        <dbReference type="Proteomes" id="UP000245845"/>
    </source>
</evidence>
<organism evidence="1 2">
    <name type="scientific">Faecalicatena orotica</name>
    <dbReference type="NCBI Taxonomy" id="1544"/>
    <lineage>
        <taxon>Bacteria</taxon>
        <taxon>Bacillati</taxon>
        <taxon>Bacillota</taxon>
        <taxon>Clostridia</taxon>
        <taxon>Lachnospirales</taxon>
        <taxon>Lachnospiraceae</taxon>
        <taxon>Faecalicatena</taxon>
    </lineage>
</organism>
<keyword evidence="2" id="KW-1185">Reference proteome</keyword>
<dbReference type="EMBL" id="QGDL01000008">
    <property type="protein sequence ID" value="PWJ28530.1"/>
    <property type="molecule type" value="Genomic_DNA"/>
</dbReference>
<reference evidence="1 2" key="1">
    <citation type="submission" date="2018-05" db="EMBL/GenBank/DDBJ databases">
        <title>The Hungate 1000. A catalogue of reference genomes from the rumen microbiome.</title>
        <authorList>
            <person name="Kelly W."/>
        </authorList>
    </citation>
    <scope>NUCLEOTIDE SEQUENCE [LARGE SCALE GENOMIC DNA]</scope>
    <source>
        <strain evidence="1 2">NLAE-zl-C242</strain>
    </source>
</reference>
<gene>
    <name evidence="1" type="ORF">A8806_10845</name>
</gene>
<dbReference type="AlphaFoldDB" id="A0A2Y9BKR0"/>
<sequence>MMDLAMIAILFVCFSLMKLFTNWCSSQVDTGNGNNE</sequence>
<proteinExistence type="predicted"/>
<evidence type="ECO:0000313" key="1">
    <source>
        <dbReference type="EMBL" id="PWJ28530.1"/>
    </source>
</evidence>
<name>A0A2Y9BKR0_9FIRM</name>
<accession>A0A2Y9BKR0</accession>